<evidence type="ECO:0000313" key="10">
    <source>
        <dbReference type="WBParaSite" id="PDA_v2.g3841.t1"/>
    </source>
</evidence>
<keyword evidence="4 8" id="KW-0808">Transferase</keyword>
<dbReference type="PANTHER" id="PTHR21645:SF2">
    <property type="entry name" value="GLYCOSYLTRANSFERASE FAMILY 92 PROTEIN F59C6.8"/>
    <property type="match status" value="1"/>
</dbReference>
<keyword evidence="6" id="KW-1133">Transmembrane helix</keyword>
<keyword evidence="5" id="KW-0812">Transmembrane</keyword>
<organism evidence="9 10">
    <name type="scientific">Panagrolaimus davidi</name>
    <dbReference type="NCBI Taxonomy" id="227884"/>
    <lineage>
        <taxon>Eukaryota</taxon>
        <taxon>Metazoa</taxon>
        <taxon>Ecdysozoa</taxon>
        <taxon>Nematoda</taxon>
        <taxon>Chromadorea</taxon>
        <taxon>Rhabditida</taxon>
        <taxon>Tylenchina</taxon>
        <taxon>Panagrolaimomorpha</taxon>
        <taxon>Panagrolaimoidea</taxon>
        <taxon>Panagrolaimidae</taxon>
        <taxon>Panagrolaimus</taxon>
    </lineage>
</organism>
<evidence type="ECO:0000256" key="8">
    <source>
        <dbReference type="RuleBase" id="RU366017"/>
    </source>
</evidence>
<accession>A0A914QK16</accession>
<sequence>MHTFIAVCKTVPNPTQFYLSTINSKEMAKIPIRNAIQEKLGIVSCLNPMFFAEKWQIIALSIEWYSYFGVNRQIYYFISALKGIYDMLKVYEKEKLIQIEYFTVPDIKDTDSRLQLDYHDQAGAFNDCYLNYREAADFIIVHDSDDLIYLNGNKFYQFFIQTWISQPQTAYIHFISQFAEVYSNKTLKNFDINFTMKTLNFLPITDRGKSIYNTSLIETVWSHHATVYDKKLKPKIIQDSEGMQIHARYFYDINETLIDNVTLISSLLPTDIIAINENFLQRKQLLSSYQSIKTMESTNRYYTAIDKCVQSIGGDNAEIYGCRTHYACKIPRFYNVHCIEARQTYQKYQITDSLNIFVPKSPSKPVINLNGCSL</sequence>
<dbReference type="Pfam" id="PF01697">
    <property type="entry name" value="Glyco_transf_92"/>
    <property type="match status" value="1"/>
</dbReference>
<dbReference type="InterPro" id="IPR008166">
    <property type="entry name" value="Glyco_transf_92"/>
</dbReference>
<reference evidence="10" key="1">
    <citation type="submission" date="2022-11" db="UniProtKB">
        <authorList>
            <consortium name="WormBaseParasite"/>
        </authorList>
    </citation>
    <scope>IDENTIFICATION</scope>
</reference>
<comment type="subcellular location">
    <subcellularLocation>
        <location evidence="1">Membrane</location>
        <topology evidence="1">Single-pass membrane protein</topology>
    </subcellularLocation>
</comment>
<protein>
    <recommendedName>
        <fullName evidence="8">Glycosyltransferase family 92 protein</fullName>
        <ecNumber evidence="8">2.4.1.-</ecNumber>
    </recommendedName>
</protein>
<evidence type="ECO:0000256" key="6">
    <source>
        <dbReference type="ARBA" id="ARBA00022989"/>
    </source>
</evidence>
<evidence type="ECO:0000256" key="1">
    <source>
        <dbReference type="ARBA" id="ARBA00004167"/>
    </source>
</evidence>
<proteinExistence type="inferred from homology"/>
<dbReference type="GO" id="GO:0016020">
    <property type="term" value="C:membrane"/>
    <property type="evidence" value="ECO:0007669"/>
    <property type="project" value="UniProtKB-SubCell"/>
</dbReference>
<dbReference type="Proteomes" id="UP000887578">
    <property type="component" value="Unplaced"/>
</dbReference>
<dbReference type="EC" id="2.4.1.-" evidence="8"/>
<evidence type="ECO:0000256" key="5">
    <source>
        <dbReference type="ARBA" id="ARBA00022692"/>
    </source>
</evidence>
<dbReference type="GO" id="GO:0016757">
    <property type="term" value="F:glycosyltransferase activity"/>
    <property type="evidence" value="ECO:0007669"/>
    <property type="project" value="UniProtKB-UniRule"/>
</dbReference>
<dbReference type="PANTHER" id="PTHR21645">
    <property type="entry name" value="GLYCOSYLTRANSFERASE FAMILY 92 PROTEIN"/>
    <property type="match status" value="1"/>
</dbReference>
<keyword evidence="7" id="KW-0472">Membrane</keyword>
<evidence type="ECO:0000313" key="9">
    <source>
        <dbReference type="Proteomes" id="UP000887578"/>
    </source>
</evidence>
<dbReference type="AlphaFoldDB" id="A0A914QK16"/>
<evidence type="ECO:0000256" key="7">
    <source>
        <dbReference type="ARBA" id="ARBA00023136"/>
    </source>
</evidence>
<dbReference type="InterPro" id="IPR052012">
    <property type="entry name" value="GTase_92"/>
</dbReference>
<evidence type="ECO:0000256" key="4">
    <source>
        <dbReference type="ARBA" id="ARBA00022679"/>
    </source>
</evidence>
<keyword evidence="3 8" id="KW-0328">Glycosyltransferase</keyword>
<comment type="similarity">
    <text evidence="2 8">Belongs to the glycosyltransferase 92 family.</text>
</comment>
<evidence type="ECO:0000256" key="2">
    <source>
        <dbReference type="ARBA" id="ARBA00007647"/>
    </source>
</evidence>
<keyword evidence="9" id="KW-1185">Reference proteome</keyword>
<dbReference type="WBParaSite" id="PDA_v2.g3841.t1">
    <property type="protein sequence ID" value="PDA_v2.g3841.t1"/>
    <property type="gene ID" value="PDA_v2.g3841"/>
</dbReference>
<evidence type="ECO:0000256" key="3">
    <source>
        <dbReference type="ARBA" id="ARBA00022676"/>
    </source>
</evidence>
<name>A0A914QK16_9BILA</name>